<dbReference type="Proteomes" id="UP000298652">
    <property type="component" value="Chromosome 6"/>
</dbReference>
<evidence type="ECO:0000313" key="3">
    <source>
        <dbReference type="Proteomes" id="UP000298652"/>
    </source>
</evidence>
<dbReference type="EMBL" id="CM016557">
    <property type="protein sequence ID" value="TKW10781.1"/>
    <property type="molecule type" value="Genomic_DNA"/>
</dbReference>
<proteinExistence type="predicted"/>
<evidence type="ECO:0000256" key="1">
    <source>
        <dbReference type="SAM" id="MobiDB-lite"/>
    </source>
</evidence>
<reference evidence="2" key="1">
    <citation type="submission" date="2019-03" db="EMBL/GenBank/DDBJ databases">
        <title>WGS assembly of Setaria viridis.</title>
        <authorList>
            <person name="Huang P."/>
            <person name="Jenkins J."/>
            <person name="Grimwood J."/>
            <person name="Barry K."/>
            <person name="Healey A."/>
            <person name="Mamidi S."/>
            <person name="Sreedasyam A."/>
            <person name="Shu S."/>
            <person name="Feldman M."/>
            <person name="Wu J."/>
            <person name="Yu Y."/>
            <person name="Chen C."/>
            <person name="Johnson J."/>
            <person name="Rokhsar D."/>
            <person name="Baxter I."/>
            <person name="Schmutz J."/>
            <person name="Brutnell T."/>
            <person name="Kellogg E."/>
        </authorList>
    </citation>
    <scope>NUCLEOTIDE SEQUENCE [LARGE SCALE GENOMIC DNA]</scope>
</reference>
<sequence length="202" mass="22141">MCIDRGEGERGARLVASWRVKALLSGHPLNLIFSPLVLRVRRSLKLVSSMRERPSATFVRRQPSCEGVAVRESSLLHRSSRTEISRHNFESGYWPPCPLPPEAVRGRDDARWAPCPGAAQGQRAAALQARFRPLRVRPYDRRPHLLPFARASVGMTSMAPSTRTLVAAAGTSSPGFDGSDSTKLKQGLDGAGVSNTWEESRA</sequence>
<evidence type="ECO:0000313" key="2">
    <source>
        <dbReference type="EMBL" id="TKW10781.1"/>
    </source>
</evidence>
<feature type="region of interest" description="Disordered" evidence="1">
    <location>
        <begin position="169"/>
        <end position="202"/>
    </location>
</feature>
<organism evidence="2 3">
    <name type="scientific">Setaria viridis</name>
    <name type="common">Green bristlegrass</name>
    <name type="synonym">Setaria italica subsp. viridis</name>
    <dbReference type="NCBI Taxonomy" id="4556"/>
    <lineage>
        <taxon>Eukaryota</taxon>
        <taxon>Viridiplantae</taxon>
        <taxon>Streptophyta</taxon>
        <taxon>Embryophyta</taxon>
        <taxon>Tracheophyta</taxon>
        <taxon>Spermatophyta</taxon>
        <taxon>Magnoliopsida</taxon>
        <taxon>Liliopsida</taxon>
        <taxon>Poales</taxon>
        <taxon>Poaceae</taxon>
        <taxon>PACMAD clade</taxon>
        <taxon>Panicoideae</taxon>
        <taxon>Panicodae</taxon>
        <taxon>Paniceae</taxon>
        <taxon>Cenchrinae</taxon>
        <taxon>Setaria</taxon>
    </lineage>
</organism>
<keyword evidence="3" id="KW-1185">Reference proteome</keyword>
<feature type="compositionally biased region" description="Polar residues" evidence="1">
    <location>
        <begin position="193"/>
        <end position="202"/>
    </location>
</feature>
<accession>A0A4U6U556</accession>
<dbReference type="AlphaFoldDB" id="A0A4U6U556"/>
<protein>
    <submittedName>
        <fullName evidence="2">Uncharacterized protein</fullName>
    </submittedName>
</protein>
<name>A0A4U6U556_SETVI</name>
<gene>
    <name evidence="2" type="ORF">SEVIR_6G189800v2</name>
</gene>
<dbReference type="Gramene" id="TKW10781">
    <property type="protein sequence ID" value="TKW10781"/>
    <property type="gene ID" value="SEVIR_6G189800v2"/>
</dbReference>